<organism evidence="1">
    <name type="scientific">bioreactor metagenome</name>
    <dbReference type="NCBI Taxonomy" id="1076179"/>
    <lineage>
        <taxon>unclassified sequences</taxon>
        <taxon>metagenomes</taxon>
        <taxon>ecological metagenomes</taxon>
    </lineage>
</organism>
<dbReference type="EMBL" id="VSSQ01001617">
    <property type="protein sequence ID" value="MPM09825.1"/>
    <property type="molecule type" value="Genomic_DNA"/>
</dbReference>
<proteinExistence type="predicted"/>
<sequence length="88" mass="10569">MDEEQYCCSRFLHEIAVIIKRNKIYFFIPKIVFNTPQRYNAKNSSQWKIRLRRKNTAIRLFRNKLNFVYTIAMRSAGFCKKIAAAFNL</sequence>
<dbReference type="AlphaFoldDB" id="A0A644X0Y9"/>
<reference evidence="1" key="1">
    <citation type="submission" date="2019-08" db="EMBL/GenBank/DDBJ databases">
        <authorList>
            <person name="Kucharzyk K."/>
            <person name="Murdoch R.W."/>
            <person name="Higgins S."/>
            <person name="Loffler F."/>
        </authorList>
    </citation>
    <scope>NUCLEOTIDE SEQUENCE</scope>
</reference>
<evidence type="ECO:0000313" key="1">
    <source>
        <dbReference type="EMBL" id="MPM09825.1"/>
    </source>
</evidence>
<protein>
    <submittedName>
        <fullName evidence="1">Uncharacterized protein</fullName>
    </submittedName>
</protein>
<name>A0A644X0Y9_9ZZZZ</name>
<accession>A0A644X0Y9</accession>
<gene>
    <name evidence="1" type="ORF">SDC9_56148</name>
</gene>
<comment type="caution">
    <text evidence="1">The sequence shown here is derived from an EMBL/GenBank/DDBJ whole genome shotgun (WGS) entry which is preliminary data.</text>
</comment>